<reference evidence="1 2" key="1">
    <citation type="submission" date="2023-02" db="EMBL/GenBank/DDBJ databases">
        <title>A bacterium isolated from plastisphere.</title>
        <authorList>
            <person name="Sun Y."/>
        </authorList>
    </citation>
    <scope>NUCLEOTIDE SEQUENCE [LARGE SCALE GENOMIC DNA]</scope>
    <source>
        <strain evidence="2">a-1</strain>
    </source>
</reference>
<evidence type="ECO:0000313" key="2">
    <source>
        <dbReference type="Proteomes" id="UP001213680"/>
    </source>
</evidence>
<sequence length="222" mass="25352">MNDEIEVVDSDTRKSMGSARLVKSNHHFYIHWNGLIMDFKRHEYVAGIRIIDENHLFIWAFTLEGEPINAWVLDADGDIKHSFHAGNAIAVVVINETGIWIGYGDEGIFGEGISTEALVCFSKEGTVRFRYNREVRKAPVLHDCNVMCASKNGVWVNSSIDGRLVHVHVNGRIDSYPMPRHLLDCSSLMIEDGVAYVEKEGQIYRWPFKEKKRAEVFQNDNK</sequence>
<protein>
    <submittedName>
        <fullName evidence="1">Uncharacterized protein</fullName>
    </submittedName>
</protein>
<organism evidence="1 2">
    <name type="scientific">Exiguobacterium marinum</name>
    <dbReference type="NCBI Taxonomy" id="273528"/>
    <lineage>
        <taxon>Bacteria</taxon>
        <taxon>Bacillati</taxon>
        <taxon>Bacillota</taxon>
        <taxon>Bacilli</taxon>
        <taxon>Bacillales</taxon>
        <taxon>Bacillales Family XII. Incertae Sedis</taxon>
        <taxon>Exiguobacterium</taxon>
    </lineage>
</organism>
<accession>A0ABY7X2A8</accession>
<name>A0ABY7X2A8_9BACL</name>
<keyword evidence="2" id="KW-1185">Reference proteome</keyword>
<evidence type="ECO:0000313" key="1">
    <source>
        <dbReference type="EMBL" id="WDH77245.1"/>
    </source>
</evidence>
<dbReference type="RefSeq" id="WP_274357691.1">
    <property type="nucleotide sequence ID" value="NZ_CP118099.1"/>
</dbReference>
<gene>
    <name evidence="1" type="ORF">PTI97_06935</name>
</gene>
<dbReference type="EMBL" id="CP118099">
    <property type="protein sequence ID" value="WDH77245.1"/>
    <property type="molecule type" value="Genomic_DNA"/>
</dbReference>
<dbReference type="Proteomes" id="UP001213680">
    <property type="component" value="Chromosome"/>
</dbReference>
<proteinExistence type="predicted"/>